<dbReference type="SUPFAM" id="SSF55031">
    <property type="entry name" value="Bacterial exopeptidase dimerisation domain"/>
    <property type="match status" value="1"/>
</dbReference>
<organism evidence="7 8">
    <name type="scientific">Nonomuraea indica</name>
    <dbReference type="NCBI Taxonomy" id="1581193"/>
    <lineage>
        <taxon>Bacteria</taxon>
        <taxon>Bacillati</taxon>
        <taxon>Actinomycetota</taxon>
        <taxon>Actinomycetes</taxon>
        <taxon>Streptosporangiales</taxon>
        <taxon>Streptosporangiaceae</taxon>
        <taxon>Nonomuraea</taxon>
    </lineage>
</organism>
<dbReference type="Pfam" id="PF01546">
    <property type="entry name" value="Peptidase_M20"/>
    <property type="match status" value="1"/>
</dbReference>
<sequence>MTPAETPAETPAATTAESEVAELCAELIRIDSSNYGDGSGPGERAAAEAVMARLAEVGIEATYVESAPGRGNVITRVAGSDPSLPALLVHGHLDVVPANAADWSVDPFAGEVRDGYIWGRGAVDMKDMDAMMLAVLRQLTREGRRPRRDLVFAWVADEEAGGVYGARHLTAHHPELFEDVTEAISEVGGYSLEVDPSLRLYLIETAQKGLAWMKLIADGTAGHGSMLNSDNAVTELATAVARVGAHPWPITLTPTVRQFLTEVADAFGIPFDEHDPQPILDRIGPLVRFVGATLSHTTNPTQLGAGYKSNVIPGQATAVIDGRFLPGHEEDFFKTVDTLIGPKVRREFVHHDIALETTFDGALVESMIAALKAEDPAARAVPYCMSGGTDNKTFFADLGVRGFGFVPLRLPADMDFASMFHGVDERVPVDALQFGVRVLDRLLINY</sequence>
<reference evidence="7 8" key="1">
    <citation type="submission" date="2024-10" db="EMBL/GenBank/DDBJ databases">
        <title>The Natural Products Discovery Center: Release of the First 8490 Sequenced Strains for Exploring Actinobacteria Biosynthetic Diversity.</title>
        <authorList>
            <person name="Kalkreuter E."/>
            <person name="Kautsar S.A."/>
            <person name="Yang D."/>
            <person name="Bader C.D."/>
            <person name="Teijaro C.N."/>
            <person name="Fluegel L."/>
            <person name="Davis C.M."/>
            <person name="Simpson J.R."/>
            <person name="Lauterbach L."/>
            <person name="Steele A.D."/>
            <person name="Gui C."/>
            <person name="Meng S."/>
            <person name="Li G."/>
            <person name="Viehrig K."/>
            <person name="Ye F."/>
            <person name="Su P."/>
            <person name="Kiefer A.F."/>
            <person name="Nichols A."/>
            <person name="Cepeda A.J."/>
            <person name="Yan W."/>
            <person name="Fan B."/>
            <person name="Jiang Y."/>
            <person name="Adhikari A."/>
            <person name="Zheng C.-J."/>
            <person name="Schuster L."/>
            <person name="Cowan T.M."/>
            <person name="Smanski M.J."/>
            <person name="Chevrette M.G."/>
            <person name="De Carvalho L.P.S."/>
            <person name="Shen B."/>
        </authorList>
    </citation>
    <scope>NUCLEOTIDE SEQUENCE [LARGE SCALE GENOMIC DNA]</scope>
    <source>
        <strain evidence="7 8">NPDC049503</strain>
    </source>
</reference>
<keyword evidence="4" id="KW-0378">Hydrolase</keyword>
<evidence type="ECO:0000256" key="3">
    <source>
        <dbReference type="ARBA" id="ARBA00022723"/>
    </source>
</evidence>
<accession>A0ABW8A342</accession>
<keyword evidence="5" id="KW-0862">Zinc</keyword>
<dbReference type="InterPro" id="IPR001261">
    <property type="entry name" value="ArgE/DapE_CS"/>
</dbReference>
<dbReference type="Gene3D" id="1.10.150.900">
    <property type="match status" value="1"/>
</dbReference>
<dbReference type="RefSeq" id="WP_397020988.1">
    <property type="nucleotide sequence ID" value="NZ_JBITMB010000003.1"/>
</dbReference>
<evidence type="ECO:0000256" key="5">
    <source>
        <dbReference type="ARBA" id="ARBA00022833"/>
    </source>
</evidence>
<dbReference type="Gene3D" id="3.30.70.360">
    <property type="match status" value="1"/>
</dbReference>
<dbReference type="PANTHER" id="PTHR43808:SF8">
    <property type="entry name" value="PEPTIDASE M20 DIMERISATION DOMAIN-CONTAINING PROTEIN"/>
    <property type="match status" value="1"/>
</dbReference>
<proteinExistence type="inferred from homology"/>
<keyword evidence="8" id="KW-1185">Reference proteome</keyword>
<dbReference type="PANTHER" id="PTHR43808">
    <property type="entry name" value="ACETYLORNITHINE DEACETYLASE"/>
    <property type="match status" value="1"/>
</dbReference>
<name>A0ABW8A342_9ACTN</name>
<evidence type="ECO:0000313" key="7">
    <source>
        <dbReference type="EMBL" id="MFI7441179.1"/>
    </source>
</evidence>
<evidence type="ECO:0000259" key="6">
    <source>
        <dbReference type="Pfam" id="PF07687"/>
    </source>
</evidence>
<dbReference type="Gene3D" id="3.40.630.10">
    <property type="entry name" value="Zn peptidases"/>
    <property type="match status" value="1"/>
</dbReference>
<evidence type="ECO:0000256" key="2">
    <source>
        <dbReference type="ARBA" id="ARBA00006247"/>
    </source>
</evidence>
<protein>
    <submittedName>
        <fullName evidence="7">M20/M25/M40 family metallo-hydrolase</fullName>
    </submittedName>
</protein>
<dbReference type="InterPro" id="IPR036264">
    <property type="entry name" value="Bact_exopeptidase_dim_dom"/>
</dbReference>
<dbReference type="Proteomes" id="UP001612928">
    <property type="component" value="Unassembled WGS sequence"/>
</dbReference>
<comment type="similarity">
    <text evidence="2">Belongs to the peptidase M20A family.</text>
</comment>
<comment type="caution">
    <text evidence="7">The sequence shown here is derived from an EMBL/GenBank/DDBJ whole genome shotgun (WGS) entry which is preliminary data.</text>
</comment>
<dbReference type="InterPro" id="IPR002933">
    <property type="entry name" value="Peptidase_M20"/>
</dbReference>
<dbReference type="Pfam" id="PF07687">
    <property type="entry name" value="M20_dimer"/>
    <property type="match status" value="1"/>
</dbReference>
<dbReference type="PROSITE" id="PS00758">
    <property type="entry name" value="ARGE_DAPE_CPG2_1"/>
    <property type="match status" value="1"/>
</dbReference>
<feature type="domain" description="Peptidase M20 dimerisation" evidence="6">
    <location>
        <begin position="205"/>
        <end position="332"/>
    </location>
</feature>
<keyword evidence="3" id="KW-0479">Metal-binding</keyword>
<dbReference type="InterPro" id="IPR050072">
    <property type="entry name" value="Peptidase_M20A"/>
</dbReference>
<gene>
    <name evidence="7" type="ORF">ACIBP5_14585</name>
</gene>
<dbReference type="SUPFAM" id="SSF53187">
    <property type="entry name" value="Zn-dependent exopeptidases"/>
    <property type="match status" value="1"/>
</dbReference>
<dbReference type="InterPro" id="IPR011650">
    <property type="entry name" value="Peptidase_M20_dimer"/>
</dbReference>
<comment type="cofactor">
    <cofactor evidence="1">
        <name>Zn(2+)</name>
        <dbReference type="ChEBI" id="CHEBI:29105"/>
    </cofactor>
</comment>
<evidence type="ECO:0000313" key="8">
    <source>
        <dbReference type="Proteomes" id="UP001612928"/>
    </source>
</evidence>
<evidence type="ECO:0000256" key="1">
    <source>
        <dbReference type="ARBA" id="ARBA00001947"/>
    </source>
</evidence>
<evidence type="ECO:0000256" key="4">
    <source>
        <dbReference type="ARBA" id="ARBA00022801"/>
    </source>
</evidence>
<dbReference type="EMBL" id="JBITMB010000003">
    <property type="protein sequence ID" value="MFI7441179.1"/>
    <property type="molecule type" value="Genomic_DNA"/>
</dbReference>
<dbReference type="NCBIfam" id="NF005913">
    <property type="entry name" value="PRK07906.1"/>
    <property type="match status" value="1"/>
</dbReference>
<dbReference type="PIRSF" id="PIRSF036696">
    <property type="entry name" value="ACY-1"/>
    <property type="match status" value="1"/>
</dbReference>